<name>A0A9Y1BQS3_9ARCH</name>
<dbReference type="InterPro" id="IPR005835">
    <property type="entry name" value="NTP_transferase_dom"/>
</dbReference>
<organism evidence="2">
    <name type="scientific">Candidatus Heimdallarchaeum endolithica</name>
    <dbReference type="NCBI Taxonomy" id="2876572"/>
    <lineage>
        <taxon>Archaea</taxon>
        <taxon>Promethearchaeati</taxon>
        <taxon>Candidatus Heimdallarchaeota</taxon>
        <taxon>Candidatus Heimdallarchaeia (ex Rinke et al. 2021) (nom. nud.)</taxon>
        <taxon>Candidatus Heimdallarchaeales</taxon>
        <taxon>Candidatus Heimdallarchaeaceae</taxon>
        <taxon>Candidatus Heimdallarchaeum</taxon>
    </lineage>
</organism>
<accession>A0A9Y1BQS3</accession>
<dbReference type="EMBL" id="CP084167">
    <property type="protein sequence ID" value="UJG43247.1"/>
    <property type="molecule type" value="Genomic_DNA"/>
</dbReference>
<feature type="domain" description="Nucleotidyl transferase" evidence="1">
    <location>
        <begin position="3"/>
        <end position="228"/>
    </location>
</feature>
<dbReference type="InterPro" id="IPR029044">
    <property type="entry name" value="Nucleotide-diphossugar_trans"/>
</dbReference>
<dbReference type="Pfam" id="PF00483">
    <property type="entry name" value="NTP_transferase"/>
    <property type="match status" value="1"/>
</dbReference>
<evidence type="ECO:0000313" key="2">
    <source>
        <dbReference type="EMBL" id="UJG43247.1"/>
    </source>
</evidence>
<protein>
    <submittedName>
        <fullName evidence="2">Nucleotidyltransferase family protein</fullName>
    </submittedName>
</protein>
<dbReference type="InterPro" id="IPR050486">
    <property type="entry name" value="Mannose-1P_guanyltransferase"/>
</dbReference>
<sequence length="232" mass="26647">MEAIILCGGLGTRIRTITQDSIPKAMVKIKGKTILEWEIEWLNKHGIVHVILAVRHLADYIQKKLGDSYQTEIDKVKITYSREPKKLGSGGAVRFAERHVSDEHVIIMNGDVLTNYNLKEMISAHLKKNLTGTIGVSMMRSPYGIVEFDDNLMISEFKEKPLLNHWIHSGIDIFQKKVLLSFPEKGQMEDSIFVELAKKKELSVFKIEPKYYWRSIDTTKDFQEAEKDWPGV</sequence>
<dbReference type="AlphaFoldDB" id="A0A9Y1BQS3"/>
<dbReference type="Gene3D" id="3.90.550.10">
    <property type="entry name" value="Spore Coat Polysaccharide Biosynthesis Protein SpsA, Chain A"/>
    <property type="match status" value="1"/>
</dbReference>
<evidence type="ECO:0000259" key="1">
    <source>
        <dbReference type="Pfam" id="PF00483"/>
    </source>
</evidence>
<reference evidence="2" key="1">
    <citation type="journal article" date="2022" name="Nat. Microbiol.">
        <title>Unique mobile elements and scalable gene flow at the prokaryote-eukaryote boundary revealed by circularized Asgard archaea genomes.</title>
        <authorList>
            <person name="Wu F."/>
            <person name="Speth D.R."/>
            <person name="Philosof A."/>
            <person name="Cremiere A."/>
            <person name="Narayanan A."/>
            <person name="Barco R.A."/>
            <person name="Connon S.A."/>
            <person name="Amend J.P."/>
            <person name="Antoshechkin I.A."/>
            <person name="Orphan V.J."/>
        </authorList>
    </citation>
    <scope>NUCLEOTIDE SEQUENCE</scope>
    <source>
        <strain evidence="2">PR6</strain>
    </source>
</reference>
<dbReference type="SUPFAM" id="SSF53448">
    <property type="entry name" value="Nucleotide-diphospho-sugar transferases"/>
    <property type="match status" value="1"/>
</dbReference>
<dbReference type="CDD" id="cd04181">
    <property type="entry name" value="NTP_transferase"/>
    <property type="match status" value="1"/>
</dbReference>
<dbReference type="PANTHER" id="PTHR22572">
    <property type="entry name" value="SUGAR-1-PHOSPHATE GUANYL TRANSFERASE"/>
    <property type="match status" value="1"/>
</dbReference>
<gene>
    <name evidence="2" type="ORF">K9W46_12850</name>
</gene>
<proteinExistence type="predicted"/>
<dbReference type="Proteomes" id="UP001200513">
    <property type="component" value="Chromosome"/>
</dbReference>